<comment type="caution">
    <text evidence="2">The sequence shown here is derived from an EMBL/GenBank/DDBJ whole genome shotgun (WGS) entry which is preliminary data.</text>
</comment>
<keyword evidence="1" id="KW-0732">Signal</keyword>
<keyword evidence="3" id="KW-1185">Reference proteome</keyword>
<evidence type="ECO:0000313" key="2">
    <source>
        <dbReference type="EMBL" id="MBO0951245.1"/>
    </source>
</evidence>
<evidence type="ECO:0000256" key="1">
    <source>
        <dbReference type="SAM" id="SignalP"/>
    </source>
</evidence>
<name>A0ABS3JMK0_9BACT</name>
<proteinExistence type="predicted"/>
<reference evidence="2 3" key="1">
    <citation type="submission" date="2021-03" db="EMBL/GenBank/DDBJ databases">
        <title>Fibrella sp. HMF5405 genome sequencing and assembly.</title>
        <authorList>
            <person name="Kang H."/>
            <person name="Kim H."/>
            <person name="Bae S."/>
            <person name="Joh K."/>
        </authorList>
    </citation>
    <scope>NUCLEOTIDE SEQUENCE [LARGE SCALE GENOMIC DNA]</scope>
    <source>
        <strain evidence="2 3">HMF5405</strain>
    </source>
</reference>
<accession>A0ABS3JMK0</accession>
<gene>
    <name evidence="2" type="ORF">J2I46_21860</name>
</gene>
<organism evidence="2 3">
    <name type="scientific">Fibrella forsythiae</name>
    <dbReference type="NCBI Taxonomy" id="2817061"/>
    <lineage>
        <taxon>Bacteria</taxon>
        <taxon>Pseudomonadati</taxon>
        <taxon>Bacteroidota</taxon>
        <taxon>Cytophagia</taxon>
        <taxon>Cytophagales</taxon>
        <taxon>Spirosomataceae</taxon>
        <taxon>Fibrella</taxon>
    </lineage>
</organism>
<sequence length="330" mass="36714">MKARNQATYLWLGLCFSLFNNQAMAQGNDDFREIGWGRYTRSIYVPVHVRKGKRWINSVTLSQMLSNDGDTRAGISAFEDKFPGRGVITLTNELLTVFDQTQDSVAGFHLFFGLDSTNKFQPVIVHTRINRLLDSIGTGADQRSDYYLADFRKAMFWQYGKRQWVVAEAPATNPYALDNQITANRAKFPYPNTQGYYFAKGALVDAWKSSGKKPLTLFFSLRDENVHVFIPYCPMASLTESTTRLKLAPNRHATQVPIATHGFSTDVDGTEQDISVVANRAANSPTQTVYGTANKAGALTRASSATSLRATNSFKLTGSIRPCPSYCGRP</sequence>
<evidence type="ECO:0000313" key="3">
    <source>
        <dbReference type="Proteomes" id="UP000664628"/>
    </source>
</evidence>
<dbReference type="EMBL" id="JAFMYW010000007">
    <property type="protein sequence ID" value="MBO0951245.1"/>
    <property type="molecule type" value="Genomic_DNA"/>
</dbReference>
<feature type="chain" id="PRO_5047015263" evidence="1">
    <location>
        <begin position="26"/>
        <end position="330"/>
    </location>
</feature>
<protein>
    <submittedName>
        <fullName evidence="2">Uncharacterized protein</fullName>
    </submittedName>
</protein>
<dbReference type="Proteomes" id="UP000664628">
    <property type="component" value="Unassembled WGS sequence"/>
</dbReference>
<dbReference type="RefSeq" id="WP_207331199.1">
    <property type="nucleotide sequence ID" value="NZ_JAFMYW010000007.1"/>
</dbReference>
<feature type="signal peptide" evidence="1">
    <location>
        <begin position="1"/>
        <end position="25"/>
    </location>
</feature>